<comment type="subcellular location">
    <subcellularLocation>
        <location evidence="2">Cytoplasm</location>
    </subcellularLocation>
    <subcellularLocation>
        <location evidence="1">Nucleus</location>
    </subcellularLocation>
</comment>
<dbReference type="GO" id="GO:0005737">
    <property type="term" value="C:cytoplasm"/>
    <property type="evidence" value="ECO:0007669"/>
    <property type="project" value="UniProtKB-SubCell"/>
</dbReference>
<dbReference type="GO" id="GO:0035516">
    <property type="term" value="F:broad specificity oxidative DNA demethylase activity"/>
    <property type="evidence" value="ECO:0007669"/>
    <property type="project" value="TreeGrafter"/>
</dbReference>
<dbReference type="GO" id="GO:0035513">
    <property type="term" value="P:oxidative RNA demethylation"/>
    <property type="evidence" value="ECO:0007669"/>
    <property type="project" value="TreeGrafter"/>
</dbReference>
<dbReference type="FunFam" id="2.60.120.590:FF:000013">
    <property type="entry name" value="2-oxoglutarate-dependent dioxygenase family protein"/>
    <property type="match status" value="1"/>
</dbReference>
<feature type="binding site" evidence="14">
    <location>
        <position position="283"/>
    </location>
    <ligand>
        <name>Fe cation</name>
        <dbReference type="ChEBI" id="CHEBI:24875"/>
        <note>catalytic</note>
    </ligand>
</feature>
<keyword evidence="10" id="KW-0234">DNA repair</keyword>
<evidence type="ECO:0000256" key="2">
    <source>
        <dbReference type="ARBA" id="ARBA00004496"/>
    </source>
</evidence>
<dbReference type="GO" id="GO:0006281">
    <property type="term" value="P:DNA repair"/>
    <property type="evidence" value="ECO:0007669"/>
    <property type="project" value="UniProtKB-KW"/>
</dbReference>
<keyword evidence="9 14" id="KW-0408">Iron</keyword>
<evidence type="ECO:0000256" key="3">
    <source>
        <dbReference type="ARBA" id="ARBA00007879"/>
    </source>
</evidence>
<keyword evidence="11" id="KW-0539">Nucleus</keyword>
<gene>
    <name evidence="17" type="ORF">Sjap_001553</name>
</gene>
<evidence type="ECO:0000256" key="7">
    <source>
        <dbReference type="ARBA" id="ARBA00022964"/>
    </source>
</evidence>
<dbReference type="InterPro" id="IPR005123">
    <property type="entry name" value="Oxoglu/Fe-dep_dioxygenase_dom"/>
</dbReference>
<proteinExistence type="inferred from homology"/>
<name>A0AAP0PRL0_9MAGN</name>
<evidence type="ECO:0000256" key="13">
    <source>
        <dbReference type="ARBA" id="ARBA00066586"/>
    </source>
</evidence>
<accession>A0AAP0PRL0</accession>
<dbReference type="InterPro" id="IPR004574">
    <property type="entry name" value="Alkb"/>
</dbReference>
<dbReference type="EMBL" id="JBBNAE010000001">
    <property type="protein sequence ID" value="KAK9154073.1"/>
    <property type="molecule type" value="Genomic_DNA"/>
</dbReference>
<keyword evidence="5 14" id="KW-0479">Metal-binding</keyword>
<dbReference type="AlphaFoldDB" id="A0AAP0PRL0"/>
<reference evidence="17 18" key="1">
    <citation type="submission" date="2024-01" db="EMBL/GenBank/DDBJ databases">
        <title>Genome assemblies of Stephania.</title>
        <authorList>
            <person name="Yang L."/>
        </authorList>
    </citation>
    <scope>NUCLEOTIDE SEQUENCE [LARGE SCALE GENOMIC DNA]</scope>
    <source>
        <strain evidence="17">QJT</strain>
        <tissue evidence="17">Leaf</tissue>
    </source>
</reference>
<evidence type="ECO:0000256" key="9">
    <source>
        <dbReference type="ARBA" id="ARBA00023004"/>
    </source>
</evidence>
<evidence type="ECO:0000256" key="14">
    <source>
        <dbReference type="PIRSR" id="PIRSR604574-2"/>
    </source>
</evidence>
<evidence type="ECO:0000256" key="6">
    <source>
        <dbReference type="ARBA" id="ARBA00022763"/>
    </source>
</evidence>
<feature type="region of interest" description="Disordered" evidence="15">
    <location>
        <begin position="82"/>
        <end position="113"/>
    </location>
</feature>
<dbReference type="PANTHER" id="PTHR16557:SF2">
    <property type="entry name" value="NUCLEIC ACID DIOXYGENASE ALKBH1"/>
    <property type="match status" value="1"/>
</dbReference>
<evidence type="ECO:0000256" key="5">
    <source>
        <dbReference type="ARBA" id="ARBA00022723"/>
    </source>
</evidence>
<feature type="binding site" evidence="14">
    <location>
        <position position="285"/>
    </location>
    <ligand>
        <name>Fe cation</name>
        <dbReference type="ChEBI" id="CHEBI:24875"/>
        <note>catalytic</note>
    </ligand>
</feature>
<evidence type="ECO:0000313" key="18">
    <source>
        <dbReference type="Proteomes" id="UP001417504"/>
    </source>
</evidence>
<evidence type="ECO:0000259" key="16">
    <source>
        <dbReference type="PROSITE" id="PS51471"/>
    </source>
</evidence>
<sequence>MLSRSSIQQLSPPFLRNSIRSINLLGCRNLSNMSDRTKPNLVHNRTHESDPRGLDLMETEICGPMLASVQRDTSPQHVFLANEGRLDNRRPSPGRLVSPPKSSGHSVDMPPPPEPFDICPAKRGGPPKLKRPLHLKNKERRNELAKSSEPIILRPGMIILKNYLSRSDQINITTVCRDLGLGTGGFYQPGYNDGAKLHLQMMCLGKNWDPQTREYGDYRSIDGAVAPAIPEDFQMLVKKTIQDSHALIKKKTNVNNPEDILPWMQPDLCIVNFYSETGKLGLHQDRDESKESLDQRLPVVSFSIGDSAKFLYGDTRNVDDAKEVVLESGDVLIFGGESRHVFHGVPSINKGTAPKFLAEETNFRPGRLNLTFRKF</sequence>
<dbReference type="PROSITE" id="PS51471">
    <property type="entry name" value="FE2OG_OXY"/>
    <property type="match status" value="1"/>
</dbReference>
<dbReference type="GO" id="GO:0008198">
    <property type="term" value="F:ferrous iron binding"/>
    <property type="evidence" value="ECO:0007669"/>
    <property type="project" value="TreeGrafter"/>
</dbReference>
<feature type="domain" description="Fe2OG dioxygenase" evidence="16">
    <location>
        <begin position="265"/>
        <end position="375"/>
    </location>
</feature>
<organism evidence="17 18">
    <name type="scientific">Stephania japonica</name>
    <dbReference type="NCBI Taxonomy" id="461633"/>
    <lineage>
        <taxon>Eukaryota</taxon>
        <taxon>Viridiplantae</taxon>
        <taxon>Streptophyta</taxon>
        <taxon>Embryophyta</taxon>
        <taxon>Tracheophyta</taxon>
        <taxon>Spermatophyta</taxon>
        <taxon>Magnoliopsida</taxon>
        <taxon>Ranunculales</taxon>
        <taxon>Menispermaceae</taxon>
        <taxon>Menispermoideae</taxon>
        <taxon>Cissampelideae</taxon>
        <taxon>Stephania</taxon>
    </lineage>
</organism>
<dbReference type="Proteomes" id="UP001417504">
    <property type="component" value="Unassembled WGS sequence"/>
</dbReference>
<evidence type="ECO:0000256" key="12">
    <source>
        <dbReference type="ARBA" id="ARBA00052047"/>
    </source>
</evidence>
<evidence type="ECO:0000256" key="4">
    <source>
        <dbReference type="ARBA" id="ARBA00022490"/>
    </source>
</evidence>
<keyword evidence="18" id="KW-1185">Reference proteome</keyword>
<feature type="binding site" evidence="14">
    <location>
        <position position="343"/>
    </location>
    <ligand>
        <name>Fe cation</name>
        <dbReference type="ChEBI" id="CHEBI:24875"/>
        <note>catalytic</note>
    </ligand>
</feature>
<keyword evidence="7" id="KW-0223">Dioxygenase</keyword>
<comment type="caution">
    <text evidence="17">The sequence shown here is derived from an EMBL/GenBank/DDBJ whole genome shotgun (WGS) entry which is preliminary data.</text>
</comment>
<keyword evidence="6" id="KW-0227">DNA damage</keyword>
<evidence type="ECO:0000256" key="8">
    <source>
        <dbReference type="ARBA" id="ARBA00023002"/>
    </source>
</evidence>
<dbReference type="InterPro" id="IPR027450">
    <property type="entry name" value="AlkB-like"/>
</dbReference>
<dbReference type="Gene3D" id="2.60.120.590">
    <property type="entry name" value="Alpha-ketoglutarate-dependent dioxygenase AlkB-like"/>
    <property type="match status" value="1"/>
</dbReference>
<keyword evidence="4" id="KW-0963">Cytoplasm</keyword>
<dbReference type="GO" id="GO:0035515">
    <property type="term" value="F:oxidative RNA demethylase activity"/>
    <property type="evidence" value="ECO:0007669"/>
    <property type="project" value="TreeGrafter"/>
</dbReference>
<dbReference type="InterPro" id="IPR037151">
    <property type="entry name" value="AlkB-like_sf"/>
</dbReference>
<dbReference type="EC" id="1.14.11.51" evidence="13"/>
<evidence type="ECO:0000256" key="10">
    <source>
        <dbReference type="ARBA" id="ARBA00023204"/>
    </source>
</evidence>
<evidence type="ECO:0000256" key="15">
    <source>
        <dbReference type="SAM" id="MobiDB-lite"/>
    </source>
</evidence>
<dbReference type="SUPFAM" id="SSF51197">
    <property type="entry name" value="Clavaminate synthase-like"/>
    <property type="match status" value="1"/>
</dbReference>
<comment type="similarity">
    <text evidence="3">Belongs to the alkB family.</text>
</comment>
<evidence type="ECO:0000256" key="1">
    <source>
        <dbReference type="ARBA" id="ARBA00004123"/>
    </source>
</evidence>
<evidence type="ECO:0000256" key="11">
    <source>
        <dbReference type="ARBA" id="ARBA00023242"/>
    </source>
</evidence>
<dbReference type="GO" id="GO:0005634">
    <property type="term" value="C:nucleus"/>
    <property type="evidence" value="ECO:0007669"/>
    <property type="project" value="UniProtKB-SubCell"/>
</dbReference>
<evidence type="ECO:0000313" key="17">
    <source>
        <dbReference type="EMBL" id="KAK9154073.1"/>
    </source>
</evidence>
<comment type="cofactor">
    <cofactor evidence="14">
        <name>Fe(2+)</name>
        <dbReference type="ChEBI" id="CHEBI:29033"/>
    </cofactor>
    <text evidence="14">Binds 1 Fe(2+) ion per subunit.</text>
</comment>
<dbReference type="Pfam" id="PF13532">
    <property type="entry name" value="2OG-FeII_Oxy_2"/>
    <property type="match status" value="1"/>
</dbReference>
<protein>
    <recommendedName>
        <fullName evidence="13">DNA N(6)-methyladenine demethylase</fullName>
        <ecNumber evidence="13">1.14.11.51</ecNumber>
    </recommendedName>
</protein>
<dbReference type="PANTHER" id="PTHR16557">
    <property type="entry name" value="ALKYLATED DNA REPAIR PROTEIN ALKB-RELATED"/>
    <property type="match status" value="1"/>
</dbReference>
<keyword evidence="8" id="KW-0560">Oxidoreductase</keyword>
<comment type="catalytic activity">
    <reaction evidence="12">
        <text>an N(6)-methyl-2'-deoxyadenosine in DNA + 2-oxoglutarate + O2 = a 2'-deoxyadenosine in DNA + formaldehyde + succinate + CO2</text>
        <dbReference type="Rhea" id="RHEA:49524"/>
        <dbReference type="Rhea" id="RHEA-COMP:12418"/>
        <dbReference type="Rhea" id="RHEA-COMP:12419"/>
        <dbReference type="ChEBI" id="CHEBI:15379"/>
        <dbReference type="ChEBI" id="CHEBI:16526"/>
        <dbReference type="ChEBI" id="CHEBI:16810"/>
        <dbReference type="ChEBI" id="CHEBI:16842"/>
        <dbReference type="ChEBI" id="CHEBI:30031"/>
        <dbReference type="ChEBI" id="CHEBI:90615"/>
        <dbReference type="ChEBI" id="CHEBI:90616"/>
        <dbReference type="EC" id="1.14.11.51"/>
    </reaction>
    <physiologicalReaction direction="left-to-right" evidence="12">
        <dbReference type="Rhea" id="RHEA:49525"/>
    </physiologicalReaction>
</comment>
<dbReference type="GO" id="GO:0141131">
    <property type="term" value="F:DNA N6-methyladenine demethylase activity"/>
    <property type="evidence" value="ECO:0007669"/>
    <property type="project" value="UniProtKB-EC"/>
</dbReference>